<dbReference type="InterPro" id="IPR038538">
    <property type="entry name" value="MTERF_sf"/>
</dbReference>
<keyword evidence="5" id="KW-1185">Reference proteome</keyword>
<evidence type="ECO:0000313" key="4">
    <source>
        <dbReference type="EMBL" id="KDP26011.1"/>
    </source>
</evidence>
<keyword evidence="2" id="KW-0804">Transcription</keyword>
<keyword evidence="2" id="KW-0806">Transcription termination</keyword>
<accession>A0A067JPX0</accession>
<evidence type="ECO:0000256" key="1">
    <source>
        <dbReference type="ARBA" id="ARBA00007692"/>
    </source>
</evidence>
<dbReference type="OrthoDB" id="637682at2759"/>
<gene>
    <name evidence="4" type="ORF">JCGZ_21044</name>
</gene>
<evidence type="ECO:0000256" key="2">
    <source>
        <dbReference type="ARBA" id="ARBA00022472"/>
    </source>
</evidence>
<dbReference type="GO" id="GO:0003676">
    <property type="term" value="F:nucleic acid binding"/>
    <property type="evidence" value="ECO:0007669"/>
    <property type="project" value="InterPro"/>
</dbReference>
<dbReference type="Proteomes" id="UP000027138">
    <property type="component" value="Unassembled WGS sequence"/>
</dbReference>
<dbReference type="Gene3D" id="1.25.70.10">
    <property type="entry name" value="Transcription termination factor 3, mitochondrial"/>
    <property type="match status" value="1"/>
</dbReference>
<dbReference type="SMART" id="SM00733">
    <property type="entry name" value="Mterf"/>
    <property type="match status" value="7"/>
</dbReference>
<dbReference type="Pfam" id="PF02536">
    <property type="entry name" value="mTERF"/>
    <property type="match status" value="1"/>
</dbReference>
<dbReference type="FunFam" id="1.25.70.10:FF:000001">
    <property type="entry name" value="Mitochondrial transcription termination factor-like"/>
    <property type="match status" value="1"/>
</dbReference>
<dbReference type="PANTHER" id="PTHR13068:SF166">
    <property type="entry name" value="TRANSCRIPTION TERMINATION FACTOR MTERF15, MITOCHONDRIAL-LIKE"/>
    <property type="match status" value="1"/>
</dbReference>
<keyword evidence="2" id="KW-0805">Transcription regulation</keyword>
<name>A0A067JPX0_JATCU</name>
<organism evidence="4 5">
    <name type="scientific">Jatropha curcas</name>
    <name type="common">Barbados nut</name>
    <dbReference type="NCBI Taxonomy" id="180498"/>
    <lineage>
        <taxon>Eukaryota</taxon>
        <taxon>Viridiplantae</taxon>
        <taxon>Streptophyta</taxon>
        <taxon>Embryophyta</taxon>
        <taxon>Tracheophyta</taxon>
        <taxon>Spermatophyta</taxon>
        <taxon>Magnoliopsida</taxon>
        <taxon>eudicotyledons</taxon>
        <taxon>Gunneridae</taxon>
        <taxon>Pentapetalae</taxon>
        <taxon>rosids</taxon>
        <taxon>fabids</taxon>
        <taxon>Malpighiales</taxon>
        <taxon>Euphorbiaceae</taxon>
        <taxon>Crotonoideae</taxon>
        <taxon>Jatropheae</taxon>
        <taxon>Jatropha</taxon>
    </lineage>
</organism>
<dbReference type="AlphaFoldDB" id="A0A067JPX0"/>
<dbReference type="EMBL" id="KK914930">
    <property type="protein sequence ID" value="KDP26011.1"/>
    <property type="molecule type" value="Genomic_DNA"/>
</dbReference>
<dbReference type="GO" id="GO:0006353">
    <property type="term" value="P:DNA-templated transcription termination"/>
    <property type="evidence" value="ECO:0007669"/>
    <property type="project" value="UniProtKB-KW"/>
</dbReference>
<dbReference type="InterPro" id="IPR003690">
    <property type="entry name" value="MTERF"/>
</dbReference>
<reference evidence="4 5" key="1">
    <citation type="journal article" date="2014" name="PLoS ONE">
        <title>Global Analysis of Gene Expression Profiles in Physic Nut (Jatropha curcas L.) Seedlings Exposed to Salt Stress.</title>
        <authorList>
            <person name="Zhang L."/>
            <person name="Zhang C."/>
            <person name="Wu P."/>
            <person name="Chen Y."/>
            <person name="Li M."/>
            <person name="Jiang H."/>
            <person name="Wu G."/>
        </authorList>
    </citation>
    <scope>NUCLEOTIDE SEQUENCE [LARGE SCALE GENOMIC DNA]</scope>
    <source>
        <strain evidence="5">cv. GZQX0401</strain>
        <tissue evidence="4">Young leaves</tissue>
    </source>
</reference>
<evidence type="ECO:0000313" key="5">
    <source>
        <dbReference type="Proteomes" id="UP000027138"/>
    </source>
</evidence>
<sequence length="380" mass="43302">MISGIHRSKTLRNVKCKIFSLPNSTFLLLSSLRGITSNAVDNGNSYIESYLTNNCGLSSKSALSASKFLNFKTPDRPDSVLAFLKSHGFSNTQITTLICRRPSVLLADPEKTLLPKIQFFHSKGFEMPKIAQILSVCPDILHSSLRNQIIPGFDVIRNLLPSNEKALLAIKRYPRIMLNFQSYVLPNIKILQETGLPESSIAWLVRYHPATLKTRSARFAEIVEEAKGMGLNPLVLNFVVALHAIRGFSKSTWEKKIGIYKKWGWSKEEIIMAFGKHAWLMMYSEEKITAMMDFYINKMGLDSSYIAQCPLLISLSLERRVVPRCSVLQVLRSKRLIRPTSLFWPLKITEEAFLRKYVTPYKDEAPDLLKLYKQKLNLPK</sequence>
<protein>
    <submittedName>
        <fullName evidence="4">Uncharacterized protein</fullName>
    </submittedName>
</protein>
<comment type="similarity">
    <text evidence="1">Belongs to the mTERF family.</text>
</comment>
<proteinExistence type="inferred from homology"/>
<evidence type="ECO:0000256" key="3">
    <source>
        <dbReference type="ARBA" id="ARBA00022946"/>
    </source>
</evidence>
<keyword evidence="3" id="KW-0809">Transit peptide</keyword>
<dbReference type="PANTHER" id="PTHR13068">
    <property type="entry name" value="CGI-12 PROTEIN-RELATED"/>
    <property type="match status" value="1"/>
</dbReference>